<comment type="caution">
    <text evidence="1">The sequence shown here is derived from an EMBL/GenBank/DDBJ whole genome shotgun (WGS) entry which is preliminary data.</text>
</comment>
<protein>
    <submittedName>
        <fullName evidence="1">4084_t:CDS:1</fullName>
    </submittedName>
</protein>
<dbReference type="OrthoDB" id="2397280at2759"/>
<dbReference type="AlphaFoldDB" id="A0A9N9E082"/>
<evidence type="ECO:0000313" key="1">
    <source>
        <dbReference type="EMBL" id="CAG8655735.1"/>
    </source>
</evidence>
<evidence type="ECO:0000313" key="2">
    <source>
        <dbReference type="Proteomes" id="UP000789342"/>
    </source>
</evidence>
<sequence length="156" mass="18106">MDLEDKKIEAKEGNTIKEAEQIAVSYGYTIYCSDETTQKPVINRESENIIKDLMKNLQEDLDIILDKLRDIVPCEKVTPELWQKYQMANKCWNCDGKLHEAEYNKIRVFNPEAKKYLGALHRKCHEKKLIIQGRLGLLKSSLESVFEYAQPELLGT</sequence>
<proteinExistence type="predicted"/>
<accession>A0A9N9E082</accession>
<reference evidence="1" key="1">
    <citation type="submission" date="2021-06" db="EMBL/GenBank/DDBJ databases">
        <authorList>
            <person name="Kallberg Y."/>
            <person name="Tangrot J."/>
            <person name="Rosling A."/>
        </authorList>
    </citation>
    <scope>NUCLEOTIDE SEQUENCE</scope>
    <source>
        <strain evidence="1">CL551</strain>
    </source>
</reference>
<dbReference type="EMBL" id="CAJVPV010010881">
    <property type="protein sequence ID" value="CAG8655735.1"/>
    <property type="molecule type" value="Genomic_DNA"/>
</dbReference>
<keyword evidence="2" id="KW-1185">Reference proteome</keyword>
<gene>
    <name evidence="1" type="ORF">AMORRO_LOCUS10179</name>
</gene>
<name>A0A9N9E082_9GLOM</name>
<organism evidence="1 2">
    <name type="scientific">Acaulospora morrowiae</name>
    <dbReference type="NCBI Taxonomy" id="94023"/>
    <lineage>
        <taxon>Eukaryota</taxon>
        <taxon>Fungi</taxon>
        <taxon>Fungi incertae sedis</taxon>
        <taxon>Mucoromycota</taxon>
        <taxon>Glomeromycotina</taxon>
        <taxon>Glomeromycetes</taxon>
        <taxon>Diversisporales</taxon>
        <taxon>Acaulosporaceae</taxon>
        <taxon>Acaulospora</taxon>
    </lineage>
</organism>
<dbReference type="Proteomes" id="UP000789342">
    <property type="component" value="Unassembled WGS sequence"/>
</dbReference>